<proteinExistence type="predicted"/>
<reference evidence="2 3" key="1">
    <citation type="submission" date="2021-03" db="EMBL/GenBank/DDBJ databases">
        <title>Succinivibrio sp. nov. isolated from feces of cow.</title>
        <authorList>
            <person name="Choi J.-Y."/>
        </authorList>
    </citation>
    <scope>NUCLEOTIDE SEQUENCE [LARGE SCALE GENOMIC DNA]</scope>
    <source>
        <strain evidence="2 3">AGMB01872</strain>
    </source>
</reference>
<keyword evidence="3" id="KW-1185">Reference proteome</keyword>
<protein>
    <submittedName>
        <fullName evidence="2">AAA family ATPase</fullName>
    </submittedName>
</protein>
<sequence length="542" mass="62134">MKSILLSDSFVELRSGNNIYVDKTNEIYKIISSYSRIFFSRPRRFGKSLTLDTIATLFGLGKDPYFKGTFIYDKWNEPTYPILRINFLDYISSDYESFLSGLKNQILKFASKNNFSIDPIIDTPAGYIKALFEAMPIGKQIVVLIDEYDCLLTRNINNKAQYEKFSETLKSLYASLKGGGHIRFLAVTGVTRLKHVALFSVGSDIIDLTYKNLCSNIVGYTKEEIIEYFKDYIDDVILKLYGKDISLLQKDDPVRIDYVDRLVSKLAMEYDGYCFDEDFENKVFSTWSINNFFKESFNREKIKFGDYWFDNGGIPSILKNYLDNHELDVTEYSNKDIYISHESFSNPNSLLDINPTVLMCQTGYLTLHSELELGKNIVLGIPNNEIRKALSNLLYFKTFGIEPSISNIQINSLIDGNAEEIVSLFNAILNSISYDKYPIKDESSLRSHIQMYLQGAGLNILSESNSSKGRSDLQIEFDSSRIVIEFKYAKSTADLKLLLKQASEQIIKKHYGDTLPLKDRVIKIAMVFDSKERSISEYCVIK</sequence>
<dbReference type="Proteomes" id="UP000731465">
    <property type="component" value="Unassembled WGS sequence"/>
</dbReference>
<evidence type="ECO:0000313" key="2">
    <source>
        <dbReference type="EMBL" id="MBW7570303.1"/>
    </source>
</evidence>
<name>A0ABS7DGA3_9GAMM</name>
<accession>A0ABS7DGA3</accession>
<dbReference type="SUPFAM" id="SSF52540">
    <property type="entry name" value="P-loop containing nucleoside triphosphate hydrolases"/>
    <property type="match status" value="1"/>
</dbReference>
<dbReference type="PANTHER" id="PTHR34825">
    <property type="entry name" value="CONSERVED PROTEIN, WITH A WEAK D-GALACTARATE DEHYDRATASE/ALTRONATE HYDROLASE DOMAIN"/>
    <property type="match status" value="1"/>
</dbReference>
<dbReference type="Pfam" id="PF08011">
    <property type="entry name" value="PDDEXK_9"/>
    <property type="match status" value="1"/>
</dbReference>
<gene>
    <name evidence="2" type="ORF">J5V48_05275</name>
</gene>
<dbReference type="PANTHER" id="PTHR34825:SF1">
    <property type="entry name" value="AAA-ATPASE-LIKE DOMAIN-CONTAINING PROTEIN"/>
    <property type="match status" value="1"/>
</dbReference>
<dbReference type="EMBL" id="JAGFNY010000014">
    <property type="protein sequence ID" value="MBW7570303.1"/>
    <property type="molecule type" value="Genomic_DNA"/>
</dbReference>
<comment type="caution">
    <text evidence="2">The sequence shown here is derived from an EMBL/GenBank/DDBJ whole genome shotgun (WGS) entry which is preliminary data.</text>
</comment>
<dbReference type="RefSeq" id="WP_219937526.1">
    <property type="nucleotide sequence ID" value="NZ_JAGFNY010000014.1"/>
</dbReference>
<evidence type="ECO:0000259" key="1">
    <source>
        <dbReference type="Pfam" id="PF09820"/>
    </source>
</evidence>
<feature type="domain" description="AAA-ATPase-like" evidence="1">
    <location>
        <begin position="8"/>
        <end position="199"/>
    </location>
</feature>
<dbReference type="Pfam" id="PF09820">
    <property type="entry name" value="AAA-ATPase_like"/>
    <property type="match status" value="1"/>
</dbReference>
<organism evidence="2 3">
    <name type="scientific">Succinivibrio faecicola</name>
    <dbReference type="NCBI Taxonomy" id="2820300"/>
    <lineage>
        <taxon>Bacteria</taxon>
        <taxon>Pseudomonadati</taxon>
        <taxon>Pseudomonadota</taxon>
        <taxon>Gammaproteobacteria</taxon>
        <taxon>Aeromonadales</taxon>
        <taxon>Succinivibrionaceae</taxon>
        <taxon>Succinivibrio</taxon>
    </lineage>
</organism>
<dbReference type="Gene3D" id="3.40.50.300">
    <property type="entry name" value="P-loop containing nucleotide triphosphate hydrolases"/>
    <property type="match status" value="1"/>
</dbReference>
<evidence type="ECO:0000313" key="3">
    <source>
        <dbReference type="Proteomes" id="UP000731465"/>
    </source>
</evidence>
<dbReference type="InterPro" id="IPR018631">
    <property type="entry name" value="AAA-ATPase-like_dom"/>
</dbReference>
<dbReference type="InterPro" id="IPR012547">
    <property type="entry name" value="PDDEXK_9"/>
</dbReference>
<dbReference type="InterPro" id="IPR027417">
    <property type="entry name" value="P-loop_NTPase"/>
</dbReference>